<dbReference type="SUPFAM" id="SSF53098">
    <property type="entry name" value="Ribonuclease H-like"/>
    <property type="match status" value="1"/>
</dbReference>
<dbReference type="Proteomes" id="UP001652680">
    <property type="component" value="Unassembled WGS sequence"/>
</dbReference>
<reference evidence="3" key="1">
    <citation type="journal article" date="2021" name="Elife">
        <title>Highly contiguous assemblies of 101 drosophilid genomes.</title>
        <authorList>
            <person name="Kim B.Y."/>
            <person name="Wang J.R."/>
            <person name="Miller D.E."/>
            <person name="Barmina O."/>
            <person name="Delaney E."/>
            <person name="Thompson A."/>
            <person name="Comeault A.A."/>
            <person name="Peede D."/>
            <person name="D'Agostino E.R."/>
            <person name="Pelaez J."/>
            <person name="Aguilar J.M."/>
            <person name="Haji D."/>
            <person name="Matsunaga T."/>
            <person name="Armstrong E.E."/>
            <person name="Zych M."/>
            <person name="Ogawa Y."/>
            <person name="Stamenkovic-Radak M."/>
            <person name="Jelic M."/>
            <person name="Veselinovic M.S."/>
            <person name="Tanaskovic M."/>
            <person name="Eric P."/>
            <person name="Gao J.J."/>
            <person name="Katoh T.K."/>
            <person name="Toda M.J."/>
            <person name="Watabe H."/>
            <person name="Watada M."/>
            <person name="Davis J.S."/>
            <person name="Moyle L.C."/>
            <person name="Manoli G."/>
            <person name="Bertolini E."/>
            <person name="Kostal V."/>
            <person name="Hawley R.S."/>
            <person name="Takahashi A."/>
            <person name="Jones C.D."/>
            <person name="Price D.K."/>
            <person name="Whiteman N."/>
            <person name="Kopp A."/>
            <person name="Matute D.R."/>
            <person name="Petrov D.A."/>
        </authorList>
    </citation>
    <scope>NUCLEOTIDE SEQUENCE [LARGE SCALE GENOMIC DNA]</scope>
</reference>
<dbReference type="EnsemblMetazoa" id="XM_044456794.1">
    <property type="protein sequence ID" value="XP_044312729.1"/>
    <property type="gene ID" value="LOC123037170"/>
</dbReference>
<feature type="domain" description="Integrase catalytic" evidence="1">
    <location>
        <begin position="1"/>
        <end position="146"/>
    </location>
</feature>
<name>A0ABM5J1N0_DRORH</name>
<dbReference type="InterPro" id="IPR012337">
    <property type="entry name" value="RNaseH-like_sf"/>
</dbReference>
<sequence>MHIEVVSDLTTQAFIAAFKRFCARRKTPSDLYSDNGTTFHGARRELDEMRKLAQERAKDEKLAGFLSSEGINWHFIPPSAPHFGGLWESGVRSIKLHLRRVVGGAALTFEELSTVLAQIEAILNSRPLTPISDHSLDPLTLAHFLVGQPYTAVPEPSFLDSQMNRLQRWNQLQAMVQGFWKRWHTEYLSSLQARGKWNKETANIEIGNLVVLKEPNLPPSKWILGRIQEVHPGQDSKVRVVTVKTANGVYKRPITKIAILPLN</sequence>
<dbReference type="RefSeq" id="XP_044312729.1">
    <property type="nucleotide sequence ID" value="XM_044456794.1"/>
</dbReference>
<evidence type="ECO:0000313" key="3">
    <source>
        <dbReference type="Proteomes" id="UP001652680"/>
    </source>
</evidence>
<dbReference type="InterPro" id="IPR001584">
    <property type="entry name" value="Integrase_cat-core"/>
</dbReference>
<dbReference type="PROSITE" id="PS50994">
    <property type="entry name" value="INTEGRASE"/>
    <property type="match status" value="1"/>
</dbReference>
<evidence type="ECO:0000259" key="1">
    <source>
        <dbReference type="PROSITE" id="PS50994"/>
    </source>
</evidence>
<dbReference type="PANTHER" id="PTHR47331">
    <property type="entry name" value="PHD-TYPE DOMAIN-CONTAINING PROTEIN"/>
    <property type="match status" value="1"/>
</dbReference>
<reference evidence="2" key="2">
    <citation type="submission" date="2025-05" db="UniProtKB">
        <authorList>
            <consortium name="EnsemblMetazoa"/>
        </authorList>
    </citation>
    <scope>IDENTIFICATION</scope>
</reference>
<dbReference type="Pfam" id="PF18701">
    <property type="entry name" value="DUF5641"/>
    <property type="match status" value="1"/>
</dbReference>
<protein>
    <recommendedName>
        <fullName evidence="1">Integrase catalytic domain-containing protein</fullName>
    </recommendedName>
</protein>
<keyword evidence="3" id="KW-1185">Reference proteome</keyword>
<dbReference type="Gene3D" id="3.30.420.10">
    <property type="entry name" value="Ribonuclease H-like superfamily/Ribonuclease H"/>
    <property type="match status" value="1"/>
</dbReference>
<dbReference type="GeneID" id="123037170"/>
<dbReference type="InterPro" id="IPR040676">
    <property type="entry name" value="DUF5641"/>
</dbReference>
<organism evidence="2 3">
    <name type="scientific">Drosophila rhopaloa</name>
    <name type="common">Fruit fly</name>
    <dbReference type="NCBI Taxonomy" id="1041015"/>
    <lineage>
        <taxon>Eukaryota</taxon>
        <taxon>Metazoa</taxon>
        <taxon>Ecdysozoa</taxon>
        <taxon>Arthropoda</taxon>
        <taxon>Hexapoda</taxon>
        <taxon>Insecta</taxon>
        <taxon>Pterygota</taxon>
        <taxon>Neoptera</taxon>
        <taxon>Endopterygota</taxon>
        <taxon>Diptera</taxon>
        <taxon>Brachycera</taxon>
        <taxon>Muscomorpha</taxon>
        <taxon>Ephydroidea</taxon>
        <taxon>Drosophilidae</taxon>
        <taxon>Drosophila</taxon>
        <taxon>Sophophora</taxon>
    </lineage>
</organism>
<dbReference type="InterPro" id="IPR036397">
    <property type="entry name" value="RNaseH_sf"/>
</dbReference>
<proteinExistence type="predicted"/>
<accession>A0ABM5J1N0</accession>
<evidence type="ECO:0000313" key="2">
    <source>
        <dbReference type="EnsemblMetazoa" id="XP_044312729.1"/>
    </source>
</evidence>